<organism evidence="4 5">
    <name type="scientific">Sorangium cellulosum</name>
    <name type="common">Polyangium cellulosum</name>
    <dbReference type="NCBI Taxonomy" id="56"/>
    <lineage>
        <taxon>Bacteria</taxon>
        <taxon>Pseudomonadati</taxon>
        <taxon>Myxococcota</taxon>
        <taxon>Polyangia</taxon>
        <taxon>Polyangiales</taxon>
        <taxon>Polyangiaceae</taxon>
        <taxon>Sorangium</taxon>
    </lineage>
</organism>
<evidence type="ECO:0000256" key="2">
    <source>
        <dbReference type="SAM" id="SignalP"/>
    </source>
</evidence>
<reference evidence="4 5" key="1">
    <citation type="submission" date="2015-09" db="EMBL/GenBank/DDBJ databases">
        <title>Sorangium comparison.</title>
        <authorList>
            <person name="Zaburannyi N."/>
            <person name="Bunk B."/>
            <person name="Overmann J."/>
            <person name="Mueller R."/>
        </authorList>
    </citation>
    <scope>NUCLEOTIDE SEQUENCE [LARGE SCALE GENOMIC DNA]</scope>
    <source>
        <strain evidence="4 5">So ceGT47</strain>
    </source>
</reference>
<keyword evidence="2" id="KW-0732">Signal</keyword>
<evidence type="ECO:0000313" key="5">
    <source>
        <dbReference type="Proteomes" id="UP000295781"/>
    </source>
</evidence>
<evidence type="ECO:0000259" key="3">
    <source>
        <dbReference type="Pfam" id="PF08308"/>
    </source>
</evidence>
<evidence type="ECO:0000313" key="4">
    <source>
        <dbReference type="EMBL" id="AUX24972.1"/>
    </source>
</evidence>
<dbReference type="Gene3D" id="1.25.40.10">
    <property type="entry name" value="Tetratricopeptide repeat domain"/>
    <property type="match status" value="1"/>
</dbReference>
<feature type="chain" id="PRO_5021017087" description="PEGA domain-containing protein" evidence="2">
    <location>
        <begin position="25"/>
        <end position="375"/>
    </location>
</feature>
<dbReference type="Pfam" id="PF08308">
    <property type="entry name" value="PEGA"/>
    <property type="match status" value="1"/>
</dbReference>
<name>A0A4V0NE53_SORCE</name>
<feature type="region of interest" description="Disordered" evidence="1">
    <location>
        <begin position="204"/>
        <end position="245"/>
    </location>
</feature>
<dbReference type="RefSeq" id="WP_165373393.1">
    <property type="nucleotide sequence ID" value="NZ_CP012670.1"/>
</dbReference>
<dbReference type="AlphaFoldDB" id="A0A4V0NE53"/>
<dbReference type="Proteomes" id="UP000295781">
    <property type="component" value="Chromosome"/>
</dbReference>
<dbReference type="InterPro" id="IPR013229">
    <property type="entry name" value="PEGA"/>
</dbReference>
<proteinExistence type="predicted"/>
<feature type="signal peptide" evidence="2">
    <location>
        <begin position="1"/>
        <end position="24"/>
    </location>
</feature>
<sequence>MMNKHVLLCSLGLSIALHAPASRAQTSAETPGAAEAEALTDKARQLYDEGLAALNQSRWAEAHASFLAAWRIKRHYQIASNLGVAELRLGKYRDAAEHLSWYLREAPATRVTQRQRAEVLLKEALAKVASITVKTEPEGAEVTVDGAEMGRTPLALPVFLEPGQHMIQVELDGYKPAQERIEPKAGDVVGMKLYLMRRDAEAPAAAGAPGTTGPRAASEPGPAGTTGPRVASEPGPATPPETTVVPPAERSWVPAIVLGAASVVGLGVGVGMTMASNNANDEARAQSRSIQGAGGQCIEPSTAFTVRCAELNRLGAKADGLGDAAFGSYVASGVSALAALTYALWPRRAATNSTEVSVLPNVDLHGSGIIVVGAW</sequence>
<feature type="domain" description="PEGA" evidence="3">
    <location>
        <begin position="130"/>
        <end position="197"/>
    </location>
</feature>
<protein>
    <recommendedName>
        <fullName evidence="3">PEGA domain-containing protein</fullName>
    </recommendedName>
</protein>
<feature type="compositionally biased region" description="Low complexity" evidence="1">
    <location>
        <begin position="204"/>
        <end position="217"/>
    </location>
</feature>
<dbReference type="SUPFAM" id="SSF48452">
    <property type="entry name" value="TPR-like"/>
    <property type="match status" value="1"/>
</dbReference>
<accession>A0A4V0NE53</accession>
<dbReference type="InterPro" id="IPR011990">
    <property type="entry name" value="TPR-like_helical_dom_sf"/>
</dbReference>
<dbReference type="EMBL" id="CP012670">
    <property type="protein sequence ID" value="AUX24972.1"/>
    <property type="molecule type" value="Genomic_DNA"/>
</dbReference>
<evidence type="ECO:0000256" key="1">
    <source>
        <dbReference type="SAM" id="MobiDB-lite"/>
    </source>
</evidence>
<gene>
    <name evidence="4" type="ORF">SOCEGT47_055130</name>
</gene>